<dbReference type="Pfam" id="PF04116">
    <property type="entry name" value="FA_hydroxylase"/>
    <property type="match status" value="1"/>
</dbReference>
<proteinExistence type="predicted"/>
<evidence type="ECO:0000313" key="4">
    <source>
        <dbReference type="EMBL" id="KAL3779065.1"/>
    </source>
</evidence>
<protein>
    <recommendedName>
        <fullName evidence="3">Fatty acid hydroxylase domain-containing protein</fullName>
    </recommendedName>
</protein>
<feature type="domain" description="Fatty acid hydroxylase" evidence="3">
    <location>
        <begin position="205"/>
        <end position="353"/>
    </location>
</feature>
<evidence type="ECO:0000259" key="3">
    <source>
        <dbReference type="Pfam" id="PF04116"/>
    </source>
</evidence>
<dbReference type="InterPro" id="IPR006694">
    <property type="entry name" value="Fatty_acid_hydroxylase"/>
</dbReference>
<gene>
    <name evidence="4" type="ORF">ACHAW5_005670</name>
</gene>
<evidence type="ECO:0000256" key="2">
    <source>
        <dbReference type="SAM" id="SignalP"/>
    </source>
</evidence>
<comment type="caution">
    <text evidence="4">The sequence shown here is derived from an EMBL/GenBank/DDBJ whole genome shotgun (WGS) entry which is preliminary data.</text>
</comment>
<reference evidence="4 5" key="1">
    <citation type="submission" date="2024-10" db="EMBL/GenBank/DDBJ databases">
        <title>Updated reference genomes for cyclostephanoid diatoms.</title>
        <authorList>
            <person name="Roberts W.R."/>
            <person name="Alverson A.J."/>
        </authorList>
    </citation>
    <scope>NUCLEOTIDE SEQUENCE [LARGE SCALE GENOMIC DNA]</scope>
    <source>
        <strain evidence="4 5">AJA276-08</strain>
    </source>
</reference>
<keyword evidence="5" id="KW-1185">Reference proteome</keyword>
<sequence>MTRSRSISLATAAAASSLILTACHRGAEAFSAGVANNPIRTRRGTISTPSRSCTSTSSTRLSLSSTTAVAAPASSMARMEADAEDENHHKEKLSVVSDDIDYDYEDDDDVGATNDVGNAVRAVGAAGGGRGGDPSPRRRVVVAGEGRVGESVPSTWREALRRFFVGDNAGPPLAILSISAFVCARVHLLTTTPYSLAEFAIFASSMVVWWVQEYLFHRVLLHSSTFEWIGKSIHRAHHERDYFHVSIDHPILLLGWLLVAHLVIRSMMPWHACLSATVGYALAGLMYEWCHYIVHTKVRPPSSSSSSSMSSFALAFASKAFLRMRNNHIRHHRLDERYWYAFSVPAMDDLFGTNPDVKDL</sequence>
<dbReference type="EMBL" id="JALLAZ020001185">
    <property type="protein sequence ID" value="KAL3779065.1"/>
    <property type="molecule type" value="Genomic_DNA"/>
</dbReference>
<keyword evidence="2" id="KW-0732">Signal</keyword>
<feature type="chain" id="PRO_5044750355" description="Fatty acid hydroxylase domain-containing protein" evidence="2">
    <location>
        <begin position="30"/>
        <end position="360"/>
    </location>
</feature>
<organism evidence="4 5">
    <name type="scientific">Stephanodiscus triporus</name>
    <dbReference type="NCBI Taxonomy" id="2934178"/>
    <lineage>
        <taxon>Eukaryota</taxon>
        <taxon>Sar</taxon>
        <taxon>Stramenopiles</taxon>
        <taxon>Ochrophyta</taxon>
        <taxon>Bacillariophyta</taxon>
        <taxon>Coscinodiscophyceae</taxon>
        <taxon>Thalassiosirophycidae</taxon>
        <taxon>Stephanodiscales</taxon>
        <taxon>Stephanodiscaceae</taxon>
        <taxon>Stephanodiscus</taxon>
    </lineage>
</organism>
<dbReference type="AlphaFoldDB" id="A0ABD3NST7"/>
<feature type="region of interest" description="Disordered" evidence="1">
    <location>
        <begin position="40"/>
        <end position="74"/>
    </location>
</feature>
<feature type="compositionally biased region" description="Low complexity" evidence="1">
    <location>
        <begin position="47"/>
        <end position="74"/>
    </location>
</feature>
<accession>A0ABD3NST7</accession>
<evidence type="ECO:0000256" key="1">
    <source>
        <dbReference type="SAM" id="MobiDB-lite"/>
    </source>
</evidence>
<feature type="signal peptide" evidence="2">
    <location>
        <begin position="1"/>
        <end position="29"/>
    </location>
</feature>
<evidence type="ECO:0000313" key="5">
    <source>
        <dbReference type="Proteomes" id="UP001530315"/>
    </source>
</evidence>
<dbReference type="Proteomes" id="UP001530315">
    <property type="component" value="Unassembled WGS sequence"/>
</dbReference>
<dbReference type="PROSITE" id="PS51257">
    <property type="entry name" value="PROKAR_LIPOPROTEIN"/>
    <property type="match status" value="1"/>
</dbReference>
<name>A0ABD3NST7_9STRA</name>